<evidence type="ECO:0000256" key="4">
    <source>
        <dbReference type="ARBA" id="ARBA00022741"/>
    </source>
</evidence>
<evidence type="ECO:0000256" key="3">
    <source>
        <dbReference type="ARBA" id="ARBA00022679"/>
    </source>
</evidence>
<dbReference type="PROSITE" id="PS50011">
    <property type="entry name" value="PROTEIN_KINASE_DOM"/>
    <property type="match status" value="1"/>
</dbReference>
<keyword evidence="4" id="KW-0547">Nucleotide-binding</keyword>
<accession>A0A4R2J392</accession>
<feature type="domain" description="Protein kinase" evidence="8">
    <location>
        <begin position="1"/>
        <end position="250"/>
    </location>
</feature>
<dbReference type="SMART" id="SM00220">
    <property type="entry name" value="S_TKc"/>
    <property type="match status" value="1"/>
</dbReference>
<comment type="caution">
    <text evidence="9">The sequence shown here is derived from an EMBL/GenBank/DDBJ whole genome shotgun (WGS) entry which is preliminary data.</text>
</comment>
<keyword evidence="6" id="KW-0067">ATP-binding</keyword>
<dbReference type="Proteomes" id="UP000295573">
    <property type="component" value="Unassembled WGS sequence"/>
</dbReference>
<dbReference type="InterPro" id="IPR008271">
    <property type="entry name" value="Ser/Thr_kinase_AS"/>
</dbReference>
<evidence type="ECO:0000256" key="1">
    <source>
        <dbReference type="ARBA" id="ARBA00012513"/>
    </source>
</evidence>
<keyword evidence="5 9" id="KW-0418">Kinase</keyword>
<evidence type="ECO:0000259" key="8">
    <source>
        <dbReference type="PROSITE" id="PS50011"/>
    </source>
</evidence>
<dbReference type="SUPFAM" id="SSF56112">
    <property type="entry name" value="Protein kinase-like (PK-like)"/>
    <property type="match status" value="1"/>
</dbReference>
<dbReference type="AlphaFoldDB" id="A0A4R2J392"/>
<evidence type="ECO:0000313" key="9">
    <source>
        <dbReference type="EMBL" id="TCO51308.1"/>
    </source>
</evidence>
<evidence type="ECO:0000256" key="6">
    <source>
        <dbReference type="ARBA" id="ARBA00022840"/>
    </source>
</evidence>
<dbReference type="GO" id="GO:0004674">
    <property type="term" value="F:protein serine/threonine kinase activity"/>
    <property type="evidence" value="ECO:0007669"/>
    <property type="project" value="UniProtKB-KW"/>
</dbReference>
<reference evidence="9 10" key="1">
    <citation type="journal article" date="2015" name="Stand. Genomic Sci.">
        <title>Genomic Encyclopedia of Bacterial and Archaeal Type Strains, Phase III: the genomes of soil and plant-associated and newly described type strains.</title>
        <authorList>
            <person name="Whitman W.B."/>
            <person name="Woyke T."/>
            <person name="Klenk H.P."/>
            <person name="Zhou Y."/>
            <person name="Lilburn T.G."/>
            <person name="Beck B.J."/>
            <person name="De Vos P."/>
            <person name="Vandamme P."/>
            <person name="Eisen J.A."/>
            <person name="Garrity G."/>
            <person name="Hugenholtz P."/>
            <person name="Kyrpides N.C."/>
        </authorList>
    </citation>
    <scope>NUCLEOTIDE SEQUENCE [LARGE SCALE GENOMIC DNA]</scope>
    <source>
        <strain evidence="9 10">VKM Ac-2541</strain>
    </source>
</reference>
<evidence type="ECO:0000256" key="5">
    <source>
        <dbReference type="ARBA" id="ARBA00022777"/>
    </source>
</evidence>
<dbReference type="CDD" id="cd14014">
    <property type="entry name" value="STKc_PknB_like"/>
    <property type="match status" value="1"/>
</dbReference>
<dbReference type="Pfam" id="PF00069">
    <property type="entry name" value="Pkinase"/>
    <property type="match status" value="1"/>
</dbReference>
<evidence type="ECO:0000256" key="2">
    <source>
        <dbReference type="ARBA" id="ARBA00022527"/>
    </source>
</evidence>
<feature type="region of interest" description="Disordered" evidence="7">
    <location>
        <begin position="295"/>
        <end position="368"/>
    </location>
</feature>
<sequence length="368" mass="38637">MGEVHRATDERLGRQLAIKLMRPVPQTLAAAERFQREARALARIRSPHVVAAYDFGTHGAGYYLAMELVGGNTVADELKRKGLFSPERAEHIIRQAAAGLAAIHQLGIVHRDIKPGNLLLSDDGTVKIADFGIVSFLHDATTTLTSTGQIVGTSAYLAPERARGKPAGPASDIYALGCVLYQLVTGHPPFMADQPASLMYQHVQSAPIPPSELRPELDGDVEALALWMLAKDPAARPTADEVASGVRPVAVDDAITSVLPVRRKPVLAGAAAGIALAVSAALGIVLDTQGMDLPATDELNPNPTIPAVVPTTPSTSRAVVPTTKPPSTRSTTASELKPSTQGKPGKAKAGEGSKEHKSKSGKSKKPKS</sequence>
<dbReference type="PROSITE" id="PS00108">
    <property type="entry name" value="PROTEIN_KINASE_ST"/>
    <property type="match status" value="1"/>
</dbReference>
<dbReference type="Gene3D" id="1.10.510.10">
    <property type="entry name" value="Transferase(Phosphotransferase) domain 1"/>
    <property type="match status" value="1"/>
</dbReference>
<keyword evidence="2" id="KW-0723">Serine/threonine-protein kinase</keyword>
<dbReference type="FunFam" id="1.10.510.10:FF:000021">
    <property type="entry name" value="Serine/threonine protein kinase"/>
    <property type="match status" value="1"/>
</dbReference>
<protein>
    <recommendedName>
        <fullName evidence="1">non-specific serine/threonine protein kinase</fullName>
        <ecNumber evidence="1">2.7.11.1</ecNumber>
    </recommendedName>
</protein>
<gene>
    <name evidence="9" type="ORF">EV646_101291</name>
</gene>
<dbReference type="EC" id="2.7.11.1" evidence="1"/>
<dbReference type="InterPro" id="IPR000719">
    <property type="entry name" value="Prot_kinase_dom"/>
</dbReference>
<dbReference type="GO" id="GO:0005524">
    <property type="term" value="F:ATP binding"/>
    <property type="evidence" value="ECO:0007669"/>
    <property type="project" value="UniProtKB-KW"/>
</dbReference>
<dbReference type="Gene3D" id="3.30.200.20">
    <property type="entry name" value="Phosphorylase Kinase, domain 1"/>
    <property type="match status" value="1"/>
</dbReference>
<keyword evidence="3" id="KW-0808">Transferase</keyword>
<proteinExistence type="predicted"/>
<evidence type="ECO:0000313" key="10">
    <source>
        <dbReference type="Proteomes" id="UP000295573"/>
    </source>
</evidence>
<dbReference type="PANTHER" id="PTHR43289">
    <property type="entry name" value="MITOGEN-ACTIVATED PROTEIN KINASE KINASE KINASE 20-RELATED"/>
    <property type="match status" value="1"/>
</dbReference>
<dbReference type="PANTHER" id="PTHR43289:SF6">
    <property type="entry name" value="SERINE_THREONINE-PROTEIN KINASE NEKL-3"/>
    <property type="match status" value="1"/>
</dbReference>
<evidence type="ECO:0000256" key="7">
    <source>
        <dbReference type="SAM" id="MobiDB-lite"/>
    </source>
</evidence>
<feature type="compositionally biased region" description="Basic residues" evidence="7">
    <location>
        <begin position="356"/>
        <end position="368"/>
    </location>
</feature>
<keyword evidence="10" id="KW-1185">Reference proteome</keyword>
<dbReference type="InterPro" id="IPR011009">
    <property type="entry name" value="Kinase-like_dom_sf"/>
</dbReference>
<name>A0A4R2J392_9ACTN</name>
<dbReference type="EMBL" id="SLWR01000001">
    <property type="protein sequence ID" value="TCO51308.1"/>
    <property type="molecule type" value="Genomic_DNA"/>
</dbReference>
<feature type="compositionally biased region" description="Low complexity" evidence="7">
    <location>
        <begin position="321"/>
        <end position="334"/>
    </location>
</feature>
<organism evidence="9 10">
    <name type="scientific">Kribbella antiqua</name>
    <dbReference type="NCBI Taxonomy" id="2512217"/>
    <lineage>
        <taxon>Bacteria</taxon>
        <taxon>Bacillati</taxon>
        <taxon>Actinomycetota</taxon>
        <taxon>Actinomycetes</taxon>
        <taxon>Propionibacteriales</taxon>
        <taxon>Kribbellaceae</taxon>
        <taxon>Kribbella</taxon>
    </lineage>
</organism>